<evidence type="ECO:0000313" key="2">
    <source>
        <dbReference type="EMBL" id="OWM78105.1"/>
    </source>
</evidence>
<reference evidence="3" key="1">
    <citation type="journal article" date="2017" name="Plant J.">
        <title>The pomegranate (Punica granatum L.) genome and the genomics of punicalagin biosynthesis.</title>
        <authorList>
            <person name="Qin G."/>
            <person name="Xu C."/>
            <person name="Ming R."/>
            <person name="Tang H."/>
            <person name="Guyot R."/>
            <person name="Kramer E.M."/>
            <person name="Hu Y."/>
            <person name="Yi X."/>
            <person name="Qi Y."/>
            <person name="Xu X."/>
            <person name="Gao Z."/>
            <person name="Pan H."/>
            <person name="Jian J."/>
            <person name="Tian Y."/>
            <person name="Yue Z."/>
            <person name="Xu Y."/>
        </authorList>
    </citation>
    <scope>NUCLEOTIDE SEQUENCE [LARGE SCALE GENOMIC DNA]</scope>
    <source>
        <strain evidence="3">cv. Dabenzi</strain>
    </source>
</reference>
<feature type="transmembrane region" description="Helical" evidence="1">
    <location>
        <begin position="12"/>
        <end position="29"/>
    </location>
</feature>
<name>A0A218WYW5_PUNGR</name>
<evidence type="ECO:0000313" key="3">
    <source>
        <dbReference type="Proteomes" id="UP000197138"/>
    </source>
</evidence>
<keyword evidence="1" id="KW-1133">Transmembrane helix</keyword>
<accession>A0A218WYW5</accession>
<keyword evidence="1" id="KW-0472">Membrane</keyword>
<organism evidence="2 3">
    <name type="scientific">Punica granatum</name>
    <name type="common">Pomegranate</name>
    <dbReference type="NCBI Taxonomy" id="22663"/>
    <lineage>
        <taxon>Eukaryota</taxon>
        <taxon>Viridiplantae</taxon>
        <taxon>Streptophyta</taxon>
        <taxon>Embryophyta</taxon>
        <taxon>Tracheophyta</taxon>
        <taxon>Spermatophyta</taxon>
        <taxon>Magnoliopsida</taxon>
        <taxon>eudicotyledons</taxon>
        <taxon>Gunneridae</taxon>
        <taxon>Pentapetalae</taxon>
        <taxon>rosids</taxon>
        <taxon>malvids</taxon>
        <taxon>Myrtales</taxon>
        <taxon>Lythraceae</taxon>
        <taxon>Punica</taxon>
    </lineage>
</organism>
<dbReference type="AlphaFoldDB" id="A0A218WYW5"/>
<gene>
    <name evidence="2" type="ORF">CDL15_Pgr006211</name>
</gene>
<dbReference type="EMBL" id="MTKT01002504">
    <property type="protein sequence ID" value="OWM78105.1"/>
    <property type="molecule type" value="Genomic_DNA"/>
</dbReference>
<comment type="caution">
    <text evidence="2">The sequence shown here is derived from an EMBL/GenBank/DDBJ whole genome shotgun (WGS) entry which is preliminary data.</text>
</comment>
<proteinExistence type="predicted"/>
<keyword evidence="1" id="KW-0812">Transmembrane</keyword>
<dbReference type="Proteomes" id="UP000197138">
    <property type="component" value="Unassembled WGS sequence"/>
</dbReference>
<sequence length="72" mass="8274">MDVSASEPSLTSIETIALMACGLLSRFYLRLRRGYLRVESLPSRIIRKEAREEFSERRKPVHHSTPVIGVFL</sequence>
<protein>
    <submittedName>
        <fullName evidence="2">Uncharacterized protein</fullName>
    </submittedName>
</protein>
<evidence type="ECO:0000256" key="1">
    <source>
        <dbReference type="SAM" id="Phobius"/>
    </source>
</evidence>